<dbReference type="Proteomes" id="UP000799302">
    <property type="component" value="Unassembled WGS sequence"/>
</dbReference>
<evidence type="ECO:0000256" key="1">
    <source>
        <dbReference type="ARBA" id="ARBA00038154"/>
    </source>
</evidence>
<evidence type="ECO:0000313" key="4">
    <source>
        <dbReference type="EMBL" id="KAF2673411.1"/>
    </source>
</evidence>
<dbReference type="AlphaFoldDB" id="A0A6A6UPL5"/>
<dbReference type="Gene3D" id="1.20.120.560">
    <property type="entry name" value="alix/aip1 in complex with the ypdl late domain"/>
    <property type="match status" value="1"/>
</dbReference>
<dbReference type="CDD" id="cd09241">
    <property type="entry name" value="BRO1_ScRim20-like"/>
    <property type="match status" value="1"/>
</dbReference>
<dbReference type="PANTHER" id="PTHR23030">
    <property type="entry name" value="PCD6 INTERACTING PROTEIN-RELATED"/>
    <property type="match status" value="1"/>
</dbReference>
<feature type="compositionally biased region" description="Gly residues" evidence="2">
    <location>
        <begin position="787"/>
        <end position="801"/>
    </location>
</feature>
<reference evidence="4" key="1">
    <citation type="journal article" date="2020" name="Stud. Mycol.">
        <title>101 Dothideomycetes genomes: a test case for predicting lifestyles and emergence of pathogens.</title>
        <authorList>
            <person name="Haridas S."/>
            <person name="Albert R."/>
            <person name="Binder M."/>
            <person name="Bloem J."/>
            <person name="Labutti K."/>
            <person name="Salamov A."/>
            <person name="Andreopoulos B."/>
            <person name="Baker S."/>
            <person name="Barry K."/>
            <person name="Bills G."/>
            <person name="Bluhm B."/>
            <person name="Cannon C."/>
            <person name="Castanera R."/>
            <person name="Culley D."/>
            <person name="Daum C."/>
            <person name="Ezra D."/>
            <person name="Gonzalez J."/>
            <person name="Henrissat B."/>
            <person name="Kuo A."/>
            <person name="Liang C."/>
            <person name="Lipzen A."/>
            <person name="Lutzoni F."/>
            <person name="Magnuson J."/>
            <person name="Mondo S."/>
            <person name="Nolan M."/>
            <person name="Ohm R."/>
            <person name="Pangilinan J."/>
            <person name="Park H.-J."/>
            <person name="Ramirez L."/>
            <person name="Alfaro M."/>
            <person name="Sun H."/>
            <person name="Tritt A."/>
            <person name="Yoshinaga Y."/>
            <person name="Zwiers L.-H."/>
            <person name="Turgeon B."/>
            <person name="Goodwin S."/>
            <person name="Spatafora J."/>
            <person name="Crous P."/>
            <person name="Grigoriev I."/>
        </authorList>
    </citation>
    <scope>NUCLEOTIDE SEQUENCE</scope>
    <source>
        <strain evidence="4">CBS 115976</strain>
    </source>
</reference>
<feature type="region of interest" description="Disordered" evidence="2">
    <location>
        <begin position="466"/>
        <end position="487"/>
    </location>
</feature>
<name>A0A6A6UPL5_9PEZI</name>
<feature type="region of interest" description="Disordered" evidence="2">
    <location>
        <begin position="738"/>
        <end position="812"/>
    </location>
</feature>
<keyword evidence="5" id="KW-1185">Reference proteome</keyword>
<dbReference type="PANTHER" id="PTHR23030:SF39">
    <property type="entry name" value="PROGRAMMED CELL DEATH 6-INTERACTING PROTEIN"/>
    <property type="match status" value="1"/>
</dbReference>
<evidence type="ECO:0000313" key="5">
    <source>
        <dbReference type="Proteomes" id="UP000799302"/>
    </source>
</evidence>
<dbReference type="PROSITE" id="PS51180">
    <property type="entry name" value="BRO1"/>
    <property type="match status" value="1"/>
</dbReference>
<evidence type="ECO:0000256" key="2">
    <source>
        <dbReference type="SAM" id="MobiDB-lite"/>
    </source>
</evidence>
<dbReference type="EMBL" id="MU004231">
    <property type="protein sequence ID" value="KAF2673411.1"/>
    <property type="molecule type" value="Genomic_DNA"/>
</dbReference>
<proteinExistence type="inferred from homology"/>
<dbReference type="GO" id="GO:0005768">
    <property type="term" value="C:endosome"/>
    <property type="evidence" value="ECO:0007669"/>
    <property type="project" value="TreeGrafter"/>
</dbReference>
<feature type="compositionally biased region" description="Low complexity" evidence="2">
    <location>
        <begin position="749"/>
        <end position="767"/>
    </location>
</feature>
<dbReference type="OrthoDB" id="64867at2759"/>
<dbReference type="Gene3D" id="1.25.40.280">
    <property type="entry name" value="alix/aip1 like domains"/>
    <property type="match status" value="1"/>
</dbReference>
<accession>A0A6A6UPL5</accession>
<dbReference type="SMART" id="SM01041">
    <property type="entry name" value="BRO1"/>
    <property type="match status" value="1"/>
</dbReference>
<comment type="similarity">
    <text evidence="1">Belongs to the palA/RIM20 family.</text>
</comment>
<gene>
    <name evidence="4" type="ORF">BT63DRAFT_445632</name>
</gene>
<dbReference type="Gene3D" id="1.20.140.50">
    <property type="entry name" value="alix/aip1 like domains"/>
    <property type="match status" value="1"/>
</dbReference>
<feature type="compositionally biased region" description="Polar residues" evidence="2">
    <location>
        <begin position="738"/>
        <end position="748"/>
    </location>
</feature>
<dbReference type="InterPro" id="IPR038499">
    <property type="entry name" value="BRO1_sf"/>
</dbReference>
<dbReference type="Pfam" id="PF13949">
    <property type="entry name" value="ALIX_LYPXL_bnd"/>
    <property type="match status" value="1"/>
</dbReference>
<sequence>MASNMLTLPFRRSPIISLSDALKQYISKRYDQHPGAFAEDLEAIDKLRTAAVQSVDPHASAIKKLQAYAAQLVWMSGKFPIDIGVEFPWYPAIGYNKTRPETSTNLHFELINVLFNLAAMYSQLALGSRSTPDALKTACSHYCQAAGILHHLSSSAIPDMRAPPPEDMDVVTLECLEQLMLAQAQECVWQKAVKDGMKDMSIARIAAKVSDYYAAAAEFGAKSDVVESEWIHHMKAKHYHFAAATQYRAACDCLDKRRYGEEVARLKDGLSCVTEALKESRYINQTVLADLQALKERTQEDLKRAEKDNDMIYLMPVPTKGELKTIEPISMASAKVPPEVADPVSMLGENGQLGRPLFTKLVPYAVHQAALNYGERKDGVVNQTIEELEGLTNKLHDLLKSLNLPGALQAIEKPLGLPAGLIQHAEEIRQQDGPSRLQRSIQETERVKSNDRGIFQEGRDMLRMEASEDERLRRKHGTDRWSIPPPQQAAPKLYAQVQEIDGYLGHSHESDEVVLKKLAESESLILLLAGRDRDLEQFVPSSRRAAMTPALESAANKLRACLNDVTRIEARRKRKLEALFTKVKQDDIEPELVREAARLEREFPMQKVDISQFQKLFEKRLEIYTSDKDMGPEETDQARLSQKLQDANNAFVQARKGDTSTKEREKALQSLENAYFKYKEIISNLEAGRKFYNDLAKVVSKFRDDCRTFVLQRRADATQQEAELVSGMSAMNFNTAASLHQQKQTESRNSPALPLASPANNAPLAAPQPTRAASHASGMWAPDMGIRFGGAPGGPEGGGEKGWNPAKGMKFS</sequence>
<dbReference type="InterPro" id="IPR004328">
    <property type="entry name" value="BRO1_dom"/>
</dbReference>
<dbReference type="InterPro" id="IPR025304">
    <property type="entry name" value="ALIX_V_dom"/>
</dbReference>
<protein>
    <submittedName>
        <fullName evidence="4">BRO1-domain-containing protein</fullName>
    </submittedName>
</protein>
<evidence type="ECO:0000259" key="3">
    <source>
        <dbReference type="PROSITE" id="PS51180"/>
    </source>
</evidence>
<dbReference type="Pfam" id="PF03097">
    <property type="entry name" value="BRO1"/>
    <property type="match status" value="1"/>
</dbReference>
<feature type="domain" description="BRO1" evidence="3">
    <location>
        <begin position="4"/>
        <end position="395"/>
    </location>
</feature>
<organism evidence="4 5">
    <name type="scientific">Microthyrium microscopicum</name>
    <dbReference type="NCBI Taxonomy" id="703497"/>
    <lineage>
        <taxon>Eukaryota</taxon>
        <taxon>Fungi</taxon>
        <taxon>Dikarya</taxon>
        <taxon>Ascomycota</taxon>
        <taxon>Pezizomycotina</taxon>
        <taxon>Dothideomycetes</taxon>
        <taxon>Dothideomycetes incertae sedis</taxon>
        <taxon>Microthyriales</taxon>
        <taxon>Microthyriaceae</taxon>
        <taxon>Microthyrium</taxon>
    </lineage>
</organism>